<evidence type="ECO:0000313" key="2">
    <source>
        <dbReference type="EMBL" id="ODS10945.1"/>
    </source>
</evidence>
<evidence type="ECO:0000256" key="1">
    <source>
        <dbReference type="SAM" id="Phobius"/>
    </source>
</evidence>
<reference evidence="2 3" key="1">
    <citation type="submission" date="2016-08" db="EMBL/GenBank/DDBJ databases">
        <title>Genome sequencing of Vibrio scophthalmi strain FP3289, an isolated from Paralichthys olivaceus.</title>
        <authorList>
            <person name="Han H.-J."/>
        </authorList>
    </citation>
    <scope>NUCLEOTIDE SEQUENCE [LARGE SCALE GENOMIC DNA]</scope>
    <source>
        <strain evidence="2 3">FP3289</strain>
    </source>
</reference>
<keyword evidence="1" id="KW-0812">Transmembrane</keyword>
<accession>A0A1E3WMI1</accession>
<dbReference type="EMBL" id="MDCJ01000002">
    <property type="protein sequence ID" value="ODS10945.1"/>
    <property type="molecule type" value="Genomic_DNA"/>
</dbReference>
<protein>
    <submittedName>
        <fullName evidence="2">Uncharacterized protein</fullName>
    </submittedName>
</protein>
<sequence length="129" mass="14296">MSDKAEQPLSSPISIGGVSAVMVGIANMFVPQEHLEIVTIGAPILVGFAFKFFLYLSTAFGAPTQEQLAATRIIDSQIKFLEKRIKKAKKDGRSQEHIQSLEKELIEKELARSKVDTLEIKPQQQNDPT</sequence>
<proteinExistence type="predicted"/>
<gene>
    <name evidence="2" type="ORF">VSF3289_01206</name>
</gene>
<dbReference type="AlphaFoldDB" id="A0A1E3WMI1"/>
<keyword evidence="1" id="KW-1133">Transmembrane helix</keyword>
<comment type="caution">
    <text evidence="2">The sequence shown here is derived from an EMBL/GenBank/DDBJ whole genome shotgun (WGS) entry which is preliminary data.</text>
</comment>
<organism evidence="2 3">
    <name type="scientific">Vibrio scophthalmi</name>
    <dbReference type="NCBI Taxonomy" id="45658"/>
    <lineage>
        <taxon>Bacteria</taxon>
        <taxon>Pseudomonadati</taxon>
        <taxon>Pseudomonadota</taxon>
        <taxon>Gammaproteobacteria</taxon>
        <taxon>Vibrionales</taxon>
        <taxon>Vibrionaceae</taxon>
        <taxon>Vibrio</taxon>
    </lineage>
</organism>
<feature type="transmembrane region" description="Helical" evidence="1">
    <location>
        <begin position="37"/>
        <end position="56"/>
    </location>
</feature>
<keyword evidence="1" id="KW-0472">Membrane</keyword>
<name>A0A1E3WMI1_9VIBR</name>
<evidence type="ECO:0000313" key="3">
    <source>
        <dbReference type="Proteomes" id="UP000095131"/>
    </source>
</evidence>
<feature type="transmembrane region" description="Helical" evidence="1">
    <location>
        <begin position="12"/>
        <end position="30"/>
    </location>
</feature>
<dbReference type="Proteomes" id="UP000095131">
    <property type="component" value="Unassembled WGS sequence"/>
</dbReference>
<dbReference type="RefSeq" id="WP_069446375.1">
    <property type="nucleotide sequence ID" value="NZ_CP134281.1"/>
</dbReference>